<name>A0ABR2HDK4_9EUKA</name>
<dbReference type="Pfam" id="PF13306">
    <property type="entry name" value="LRR_5"/>
    <property type="match status" value="1"/>
</dbReference>
<gene>
    <name evidence="1" type="ORF">M9Y10_021306</name>
</gene>
<keyword evidence="2" id="KW-1185">Reference proteome</keyword>
<dbReference type="InterPro" id="IPR032675">
    <property type="entry name" value="LRR_dom_sf"/>
</dbReference>
<evidence type="ECO:0000313" key="1">
    <source>
        <dbReference type="EMBL" id="KAK8845125.1"/>
    </source>
</evidence>
<accession>A0ABR2HDK4</accession>
<dbReference type="Proteomes" id="UP001470230">
    <property type="component" value="Unassembled WGS sequence"/>
</dbReference>
<sequence>MQNNPNFKIIYDKIIVGKSNSKSDAFDVIHFALKDIGNAFVPSYITSIASHAFQNCKFLKSVEFDNVSNLDSFGLCSLCETSIESIKIHKNVTRIEQETFSSCRKLTNVEFDDQSELRFIEYYAFSSTNSIYRNSSKAYCHSIICNFIL</sequence>
<dbReference type="InterPro" id="IPR026906">
    <property type="entry name" value="LRR_5"/>
</dbReference>
<organism evidence="1 2">
    <name type="scientific">Tritrichomonas musculus</name>
    <dbReference type="NCBI Taxonomy" id="1915356"/>
    <lineage>
        <taxon>Eukaryota</taxon>
        <taxon>Metamonada</taxon>
        <taxon>Parabasalia</taxon>
        <taxon>Tritrichomonadida</taxon>
        <taxon>Tritrichomonadidae</taxon>
        <taxon>Tritrichomonas</taxon>
    </lineage>
</organism>
<dbReference type="EMBL" id="JAPFFF010000031">
    <property type="protein sequence ID" value="KAK8845125.1"/>
    <property type="molecule type" value="Genomic_DNA"/>
</dbReference>
<reference evidence="1 2" key="1">
    <citation type="submission" date="2024-04" db="EMBL/GenBank/DDBJ databases">
        <title>Tritrichomonas musculus Genome.</title>
        <authorList>
            <person name="Alves-Ferreira E."/>
            <person name="Grigg M."/>
            <person name="Lorenzi H."/>
            <person name="Galac M."/>
        </authorList>
    </citation>
    <scope>NUCLEOTIDE SEQUENCE [LARGE SCALE GENOMIC DNA]</scope>
    <source>
        <strain evidence="1 2">EAF2021</strain>
    </source>
</reference>
<dbReference type="SUPFAM" id="SSF52058">
    <property type="entry name" value="L domain-like"/>
    <property type="match status" value="1"/>
</dbReference>
<evidence type="ECO:0008006" key="3">
    <source>
        <dbReference type="Google" id="ProtNLM"/>
    </source>
</evidence>
<comment type="caution">
    <text evidence="1">The sequence shown here is derived from an EMBL/GenBank/DDBJ whole genome shotgun (WGS) entry which is preliminary data.</text>
</comment>
<dbReference type="Gene3D" id="3.80.10.10">
    <property type="entry name" value="Ribonuclease Inhibitor"/>
    <property type="match status" value="1"/>
</dbReference>
<protein>
    <recommendedName>
        <fullName evidence="3">Surface antigen BspA-like</fullName>
    </recommendedName>
</protein>
<proteinExistence type="predicted"/>
<evidence type="ECO:0000313" key="2">
    <source>
        <dbReference type="Proteomes" id="UP001470230"/>
    </source>
</evidence>